<dbReference type="KEGG" id="cvn:111105659"/>
<reference evidence="4" key="1">
    <citation type="submission" date="2024-06" db="UniProtKB">
        <authorList>
            <consortium name="RefSeq"/>
        </authorList>
    </citation>
    <scope>NUCLEOTIDE SEQUENCE [LARGE SCALE GENOMIC DNA]</scope>
</reference>
<dbReference type="SUPFAM" id="SSF56436">
    <property type="entry name" value="C-type lectin-like"/>
    <property type="match status" value="1"/>
</dbReference>
<keyword evidence="4" id="KW-1185">Reference proteome</keyword>
<keyword evidence="2" id="KW-0732">Signal</keyword>
<evidence type="ECO:0000256" key="2">
    <source>
        <dbReference type="SAM" id="SignalP"/>
    </source>
</evidence>
<dbReference type="InterPro" id="IPR016187">
    <property type="entry name" value="CTDL_fold"/>
</dbReference>
<reference evidence="5" key="2">
    <citation type="submission" date="2025-08" db="UniProtKB">
        <authorList>
            <consortium name="RefSeq"/>
        </authorList>
    </citation>
    <scope>IDENTIFICATION</scope>
    <source>
        <tissue evidence="5">Whole sample</tissue>
    </source>
</reference>
<evidence type="ECO:0000313" key="4">
    <source>
        <dbReference type="Proteomes" id="UP000694844"/>
    </source>
</evidence>
<dbReference type="SMART" id="SM00034">
    <property type="entry name" value="CLECT"/>
    <property type="match status" value="1"/>
</dbReference>
<feature type="signal peptide" evidence="2">
    <location>
        <begin position="1"/>
        <end position="19"/>
    </location>
</feature>
<dbReference type="CDD" id="cd00037">
    <property type="entry name" value="CLECT"/>
    <property type="match status" value="1"/>
</dbReference>
<organism evidence="4 5">
    <name type="scientific">Crassostrea virginica</name>
    <name type="common">Eastern oyster</name>
    <dbReference type="NCBI Taxonomy" id="6565"/>
    <lineage>
        <taxon>Eukaryota</taxon>
        <taxon>Metazoa</taxon>
        <taxon>Spiralia</taxon>
        <taxon>Lophotrochozoa</taxon>
        <taxon>Mollusca</taxon>
        <taxon>Bivalvia</taxon>
        <taxon>Autobranchia</taxon>
        <taxon>Pteriomorphia</taxon>
        <taxon>Ostreida</taxon>
        <taxon>Ostreoidea</taxon>
        <taxon>Ostreidae</taxon>
        <taxon>Crassostrea</taxon>
    </lineage>
</organism>
<accession>A0A8B8AYA8</accession>
<proteinExistence type="predicted"/>
<dbReference type="OrthoDB" id="6271941at2759"/>
<dbReference type="Proteomes" id="UP000694844">
    <property type="component" value="Chromosome 1"/>
</dbReference>
<dbReference type="InterPro" id="IPR018378">
    <property type="entry name" value="C-type_lectin_CS"/>
</dbReference>
<dbReference type="PANTHER" id="PTHR22803">
    <property type="entry name" value="MANNOSE, PHOSPHOLIPASE, LECTIN RECEPTOR RELATED"/>
    <property type="match status" value="1"/>
</dbReference>
<keyword evidence="1" id="KW-1015">Disulfide bond</keyword>
<protein>
    <submittedName>
        <fullName evidence="5">Perlucin-like protein isoform X1</fullName>
    </submittedName>
</protein>
<dbReference type="Pfam" id="PF00059">
    <property type="entry name" value="Lectin_C"/>
    <property type="match status" value="1"/>
</dbReference>
<dbReference type="InterPro" id="IPR050111">
    <property type="entry name" value="C-type_lectin/snaclec_domain"/>
</dbReference>
<dbReference type="GeneID" id="111105659"/>
<dbReference type="RefSeq" id="XP_022295728.1">
    <property type="nucleotide sequence ID" value="XM_022440020.1"/>
</dbReference>
<feature type="chain" id="PRO_5034753339" evidence="2">
    <location>
        <begin position="20"/>
        <end position="170"/>
    </location>
</feature>
<sequence length="170" mass="19895">MLLYCFFTLLVIFAEKGSPASHNCRPFWKSYNGSCYYFGTKKATWPEAEAYCWSMNARLVEIETEAESNYLEYQLRAIYQHDHDHEAAYWLGGNDIEMEGLFNWVKSGKYVTYTDWTPGQPDNANDEDCMELRGVFYYHWNDFQCNVPQRFICEAPEVTIPDQNGNLIGK</sequence>
<evidence type="ECO:0000259" key="3">
    <source>
        <dbReference type="PROSITE" id="PS50041"/>
    </source>
</evidence>
<evidence type="ECO:0000313" key="5">
    <source>
        <dbReference type="RefSeq" id="XP_022295728.1"/>
    </source>
</evidence>
<name>A0A8B8AYA8_CRAVI</name>
<dbReference type="PROSITE" id="PS00615">
    <property type="entry name" value="C_TYPE_LECTIN_1"/>
    <property type="match status" value="1"/>
</dbReference>
<gene>
    <name evidence="5" type="primary">LOC111105659</name>
</gene>
<dbReference type="PROSITE" id="PS50041">
    <property type="entry name" value="C_TYPE_LECTIN_2"/>
    <property type="match status" value="1"/>
</dbReference>
<dbReference type="InterPro" id="IPR001304">
    <property type="entry name" value="C-type_lectin-like"/>
</dbReference>
<dbReference type="InterPro" id="IPR016186">
    <property type="entry name" value="C-type_lectin-like/link_sf"/>
</dbReference>
<dbReference type="AlphaFoldDB" id="A0A8B8AYA8"/>
<evidence type="ECO:0000256" key="1">
    <source>
        <dbReference type="ARBA" id="ARBA00023157"/>
    </source>
</evidence>
<feature type="domain" description="C-type lectin" evidence="3">
    <location>
        <begin position="31"/>
        <end position="154"/>
    </location>
</feature>
<dbReference type="Gene3D" id="3.10.100.10">
    <property type="entry name" value="Mannose-Binding Protein A, subunit A"/>
    <property type="match status" value="1"/>
</dbReference>